<dbReference type="eggNOG" id="COG0491">
    <property type="taxonomic scope" value="Bacteria"/>
</dbReference>
<evidence type="ECO:0000256" key="1">
    <source>
        <dbReference type="ARBA" id="ARBA00005250"/>
    </source>
</evidence>
<dbReference type="KEGG" id="dbr:Deba_2121"/>
<dbReference type="GO" id="GO:0017001">
    <property type="term" value="P:antibiotic catabolic process"/>
    <property type="evidence" value="ECO:0007669"/>
    <property type="project" value="UniProtKB-ARBA"/>
</dbReference>
<dbReference type="STRING" id="644282.Deba_2121"/>
<dbReference type="InterPro" id="IPR050855">
    <property type="entry name" value="NDM-1-like"/>
</dbReference>
<dbReference type="SMART" id="SM00849">
    <property type="entry name" value="Lactamase_B"/>
    <property type="match status" value="1"/>
</dbReference>
<dbReference type="HOGENOM" id="CLU_473817_0_0_7"/>
<protein>
    <submittedName>
        <fullName evidence="3">Zn-dependent hydrolase including glyoxylase</fullName>
    </submittedName>
</protein>
<dbReference type="AlphaFoldDB" id="E1QIG9"/>
<feature type="domain" description="Metallo-beta-lactamase" evidence="2">
    <location>
        <begin position="30"/>
        <end position="253"/>
    </location>
</feature>
<name>E1QIG9_DESB2</name>
<sequence>MIWVNNQWQPTPRPTETEIFPMIRRVDSTCSNAFIVRASSCVLVVDPGADEEQASAIEALVEEIMAQGPRPVLVVLTHCHRDHSLAVRDWPARHPSWLLAAQESGAKAMRGGDHRVTMAYMFNEDYPPVDVHVELLSAIDAATVGERALAPCPGGELVLRTDIAGFAGGPPAPRQSLVAGEKTVAELFHAPGHSPDSLVINVGGALLVGDLFCAAAPMVAGIVGWDGDQLKRSLAMVERLLGDGSVHVCCGGHGQPMTSSQALDVLGQVRAETEKLSGAAILDERRVAFLKRYAVAVLHELDQLFTIMAGRLFTLSYFLEQLEEEELAAGILQSLDIDAIDNLITSFHRAERDSQGDILELRTPMRGLVTLKRINNILRQARIDDYIDPLIRRRLRSLLLDYIDATRGLPFQTTMLERDLNQFAQEFVEEMARVCQQSEAVLASADDDKAFSTALARQIAANNALPPVRLNFVPHPSRVLTRIDHDRCSDLLVDFIERFHSAGAHTVDMDVAILDGGQPCLTLRPSPPLGLASAGKQKKAFWELSARIAHCQLIFEPEAVGIAPLA</sequence>
<dbReference type="Pfam" id="PF00753">
    <property type="entry name" value="Lactamase_B"/>
    <property type="match status" value="1"/>
</dbReference>
<dbReference type="SUPFAM" id="SSF56281">
    <property type="entry name" value="Metallo-hydrolase/oxidoreductase"/>
    <property type="match status" value="1"/>
</dbReference>
<dbReference type="Proteomes" id="UP000009047">
    <property type="component" value="Chromosome"/>
</dbReference>
<dbReference type="InterPro" id="IPR036866">
    <property type="entry name" value="RibonucZ/Hydroxyglut_hydro"/>
</dbReference>
<dbReference type="PANTHER" id="PTHR42951">
    <property type="entry name" value="METALLO-BETA-LACTAMASE DOMAIN-CONTAINING"/>
    <property type="match status" value="1"/>
</dbReference>
<evidence type="ECO:0000259" key="2">
    <source>
        <dbReference type="SMART" id="SM00849"/>
    </source>
</evidence>
<dbReference type="EMBL" id="CP002085">
    <property type="protein sequence ID" value="ADK85486.1"/>
    <property type="molecule type" value="Genomic_DNA"/>
</dbReference>
<reference evidence="3 4" key="1">
    <citation type="journal article" date="2010" name="Stand. Genomic Sci.">
        <title>Complete genome sequence of Desulfarculus baarsii type strain (2st14).</title>
        <authorList>
            <person name="Sun H."/>
            <person name="Spring S."/>
            <person name="Lapidus A."/>
            <person name="Davenport K."/>
            <person name="Del Rio T.G."/>
            <person name="Tice H."/>
            <person name="Nolan M."/>
            <person name="Copeland A."/>
            <person name="Cheng J.F."/>
            <person name="Lucas S."/>
            <person name="Tapia R."/>
            <person name="Goodwin L."/>
            <person name="Pitluck S."/>
            <person name="Ivanova N."/>
            <person name="Pagani I."/>
            <person name="Mavromatis K."/>
            <person name="Ovchinnikova G."/>
            <person name="Pati A."/>
            <person name="Chen A."/>
            <person name="Palaniappan K."/>
            <person name="Hauser L."/>
            <person name="Chang Y.J."/>
            <person name="Jeffries C.D."/>
            <person name="Detter J.C."/>
            <person name="Han C."/>
            <person name="Rohde M."/>
            <person name="Brambilla E."/>
            <person name="Goker M."/>
            <person name="Woyke T."/>
            <person name="Bristow J."/>
            <person name="Eisen J.A."/>
            <person name="Markowitz V."/>
            <person name="Hugenholtz P."/>
            <person name="Kyrpides N.C."/>
            <person name="Klenk H.P."/>
            <person name="Land M."/>
        </authorList>
    </citation>
    <scope>NUCLEOTIDE SEQUENCE [LARGE SCALE GENOMIC DNA]</scope>
    <source>
        <strain evidence="4">ATCC 33931 / DSM 2075 / LMG 7858 / VKM B-1802 / 2st14</strain>
    </source>
</reference>
<evidence type="ECO:0000313" key="3">
    <source>
        <dbReference type="EMBL" id="ADK85486.1"/>
    </source>
</evidence>
<dbReference type="Gene3D" id="3.60.15.10">
    <property type="entry name" value="Ribonuclease Z/Hydroxyacylglutathione hydrolase-like"/>
    <property type="match status" value="1"/>
</dbReference>
<dbReference type="OrthoDB" id="9784009at2"/>
<keyword evidence="3" id="KW-0378">Hydrolase</keyword>
<dbReference type="CDD" id="cd06262">
    <property type="entry name" value="metallo-hydrolase-like_MBL-fold"/>
    <property type="match status" value="1"/>
</dbReference>
<proteinExistence type="inferred from homology"/>
<organism evidence="3 4">
    <name type="scientific">Desulfarculus baarsii (strain ATCC 33931 / DSM 2075 / LMG 7858 / VKM B-1802 / 2st14)</name>
    <dbReference type="NCBI Taxonomy" id="644282"/>
    <lineage>
        <taxon>Bacteria</taxon>
        <taxon>Pseudomonadati</taxon>
        <taxon>Thermodesulfobacteriota</taxon>
        <taxon>Desulfarculia</taxon>
        <taxon>Desulfarculales</taxon>
        <taxon>Desulfarculaceae</taxon>
        <taxon>Desulfarculus</taxon>
    </lineage>
</organism>
<dbReference type="InterPro" id="IPR001279">
    <property type="entry name" value="Metallo-B-lactamas"/>
</dbReference>
<accession>E1QIG9</accession>
<keyword evidence="4" id="KW-1185">Reference proteome</keyword>
<dbReference type="PANTHER" id="PTHR42951:SF4">
    <property type="entry name" value="ACYL-COENZYME A THIOESTERASE MBLAC2"/>
    <property type="match status" value="1"/>
</dbReference>
<evidence type="ECO:0000313" key="4">
    <source>
        <dbReference type="Proteomes" id="UP000009047"/>
    </source>
</evidence>
<gene>
    <name evidence="3" type="ordered locus">Deba_2121</name>
</gene>
<comment type="similarity">
    <text evidence="1">Belongs to the metallo-beta-lactamase superfamily. Class-B beta-lactamase family.</text>
</comment>
<dbReference type="GO" id="GO:0016787">
    <property type="term" value="F:hydrolase activity"/>
    <property type="evidence" value="ECO:0007669"/>
    <property type="project" value="UniProtKB-KW"/>
</dbReference>